<gene>
    <name evidence="2" type="ORF">DTL42_24385</name>
</gene>
<evidence type="ECO:0000313" key="3">
    <source>
        <dbReference type="Proteomes" id="UP000253562"/>
    </source>
</evidence>
<dbReference type="OrthoDB" id="284670at2"/>
<proteinExistence type="predicted"/>
<dbReference type="EMBL" id="QPEX01000046">
    <property type="protein sequence ID" value="RCS40515.1"/>
    <property type="molecule type" value="Genomic_DNA"/>
</dbReference>
<accession>A0A368KMF4</accession>
<evidence type="ECO:0008006" key="4">
    <source>
        <dbReference type="Google" id="ProtNLM"/>
    </source>
</evidence>
<protein>
    <recommendedName>
        <fullName evidence="4">Type II secretion system protein</fullName>
    </recommendedName>
</protein>
<dbReference type="Proteomes" id="UP000253562">
    <property type="component" value="Unassembled WGS sequence"/>
</dbReference>
<sequence length="142" mass="15701">MLSALQTRKSGSTIIECVVALAIMAAMLTTMLSIQVVQSLRLKLDNQRLQAEQILSNLADRILTASPTQLSNETLAAWATEAEQEEKLPANTIQVIVHAVAEPATGKRFEMIWQPSVKPLPGKRLVVWRFDNEDPPVNESQP</sequence>
<evidence type="ECO:0000313" key="2">
    <source>
        <dbReference type="EMBL" id="RCS40515.1"/>
    </source>
</evidence>
<name>A0A368KMF4_9BACT</name>
<evidence type="ECO:0000256" key="1">
    <source>
        <dbReference type="SAM" id="Phobius"/>
    </source>
</evidence>
<reference evidence="2 3" key="1">
    <citation type="submission" date="2018-07" db="EMBL/GenBank/DDBJ databases">
        <title>Comparative genomes isolates from brazilian mangrove.</title>
        <authorList>
            <person name="De Araujo J.E."/>
            <person name="Taketani R.G."/>
            <person name="Silva M.C.P."/>
            <person name="Lourenco M.V."/>
            <person name="Oliveira V.M."/>
            <person name="Andreote F.D."/>
        </authorList>
    </citation>
    <scope>NUCLEOTIDE SEQUENCE [LARGE SCALE GENOMIC DNA]</scope>
    <source>
        <strain evidence="2 3">HEX PRIS-MGV</strain>
    </source>
</reference>
<keyword evidence="1" id="KW-0812">Transmembrane</keyword>
<feature type="transmembrane region" description="Helical" evidence="1">
    <location>
        <begin position="12"/>
        <end position="34"/>
    </location>
</feature>
<comment type="caution">
    <text evidence="2">The sequence shown here is derived from an EMBL/GenBank/DDBJ whole genome shotgun (WGS) entry which is preliminary data.</text>
</comment>
<keyword evidence="1" id="KW-0472">Membrane</keyword>
<keyword evidence="1" id="KW-1133">Transmembrane helix</keyword>
<dbReference type="AlphaFoldDB" id="A0A368KMF4"/>
<dbReference type="RefSeq" id="WP_114373236.1">
    <property type="nucleotide sequence ID" value="NZ_QPEX01000046.1"/>
</dbReference>
<organism evidence="2 3">
    <name type="scientific">Bremerella cremea</name>
    <dbReference type="NCBI Taxonomy" id="1031537"/>
    <lineage>
        <taxon>Bacteria</taxon>
        <taxon>Pseudomonadati</taxon>
        <taxon>Planctomycetota</taxon>
        <taxon>Planctomycetia</taxon>
        <taxon>Pirellulales</taxon>
        <taxon>Pirellulaceae</taxon>
        <taxon>Bremerella</taxon>
    </lineage>
</organism>